<name>A0A7S1F6M7_NOCSC</name>
<dbReference type="PANTHER" id="PTHR38566">
    <property type="entry name" value="RNA_LIG_T4_1 DOMAIN-CONTAINING PROTEIN"/>
    <property type="match status" value="1"/>
</dbReference>
<dbReference type="PANTHER" id="PTHR38566:SF1">
    <property type="entry name" value="CHROMOSOME UNDETERMINED SCAFFOLD_18, WHOLE GENOME SHOTGUN SEQUENCE"/>
    <property type="match status" value="1"/>
</dbReference>
<protein>
    <recommendedName>
        <fullName evidence="2">T4 RNA ligase 1-like N-terminal domain-containing protein</fullName>
    </recommendedName>
</protein>
<sequence>MAENGGSPWVLLPCESKLLDLAQALAEADSCRSSDLAVLSILRAHPFVEVKGRPGGSPPRDFGDGLGICSEEHFRLNIRTFNQWLKSKDGKVFAKQAGGPSDDGIYTISALLRRCMPRGFSRFTFEAFPEEEVLVRGFRKFTGLNADDEDEESGATEHTENFYFDPNLVPERFAVTTKSNGENGKFSVRSVGGHQLLFAGSKNTCIAWRSEQDVTVIQPSSDPTIPGPLIAAAVQTYWRGWEVDTRDRFAAVVDRECWTLMLEHNCAHHEHVFPIDRDYVEFVAILDRSGLPLPQKQAFDLFDEFLLPRVRCDANVPMHVFPERLHAERTAVDREGAVLYLETDSGQPVGLVKVKSSFYVKARRTRQTFWGAVVDPLLKGQDLSGDKNVGWTAADRRLRAGMKTLHHVDGCEEHGQEWADVAVGFVHWWHARYDALRPNERKEFAKAAKSKFGSLYRDYCKENGLPGGEN</sequence>
<organism evidence="1">
    <name type="scientific">Noctiluca scintillans</name>
    <name type="common">Sea sparkle</name>
    <name type="synonym">Red tide dinoflagellate</name>
    <dbReference type="NCBI Taxonomy" id="2966"/>
    <lineage>
        <taxon>Eukaryota</taxon>
        <taxon>Sar</taxon>
        <taxon>Alveolata</taxon>
        <taxon>Dinophyceae</taxon>
        <taxon>Noctilucales</taxon>
        <taxon>Noctilucaceae</taxon>
        <taxon>Noctiluca</taxon>
    </lineage>
</organism>
<dbReference type="EMBL" id="HBFQ01029000">
    <property type="protein sequence ID" value="CAD8846057.1"/>
    <property type="molecule type" value="Transcribed_RNA"/>
</dbReference>
<reference evidence="1" key="1">
    <citation type="submission" date="2021-01" db="EMBL/GenBank/DDBJ databases">
        <authorList>
            <person name="Corre E."/>
            <person name="Pelletier E."/>
            <person name="Niang G."/>
            <person name="Scheremetjew M."/>
            <person name="Finn R."/>
            <person name="Kale V."/>
            <person name="Holt S."/>
            <person name="Cochrane G."/>
            <person name="Meng A."/>
            <person name="Brown T."/>
            <person name="Cohen L."/>
        </authorList>
    </citation>
    <scope>NUCLEOTIDE SEQUENCE</scope>
</reference>
<evidence type="ECO:0000313" key="1">
    <source>
        <dbReference type="EMBL" id="CAD8846057.1"/>
    </source>
</evidence>
<dbReference type="AlphaFoldDB" id="A0A7S1F6M7"/>
<evidence type="ECO:0008006" key="2">
    <source>
        <dbReference type="Google" id="ProtNLM"/>
    </source>
</evidence>
<proteinExistence type="predicted"/>
<accession>A0A7S1F6M7</accession>
<gene>
    <name evidence="1" type="ORF">NSCI0253_LOCUS20407</name>
</gene>